<feature type="domain" description="Connexin N-terminal" evidence="3">
    <location>
        <begin position="32"/>
        <end position="247"/>
    </location>
</feature>
<keyword evidence="2" id="KW-0732">Signal</keyword>
<evidence type="ECO:0000313" key="5">
    <source>
        <dbReference type="Proteomes" id="UP001142489"/>
    </source>
</evidence>
<feature type="transmembrane region" description="Helical" evidence="1">
    <location>
        <begin position="172"/>
        <end position="195"/>
    </location>
</feature>
<accession>A0A9Q1AVZ2</accession>
<dbReference type="InterPro" id="IPR013092">
    <property type="entry name" value="Connexin_N"/>
</dbReference>
<dbReference type="Gene3D" id="1.20.1440.80">
    <property type="entry name" value="Gap junction channel protein cysteine-rich domain"/>
    <property type="match status" value="1"/>
</dbReference>
<dbReference type="EMBL" id="JAPFRF010000012">
    <property type="protein sequence ID" value="KAJ7314083.1"/>
    <property type="molecule type" value="Genomic_DNA"/>
</dbReference>
<feature type="chain" id="PRO_5040304824" description="Connexin N-terminal domain-containing protein" evidence="2">
    <location>
        <begin position="18"/>
        <end position="263"/>
    </location>
</feature>
<comment type="caution">
    <text evidence="4">The sequence shown here is derived from an EMBL/GenBank/DDBJ whole genome shotgun (WGS) entry which is preliminary data.</text>
</comment>
<keyword evidence="5" id="KW-1185">Reference proteome</keyword>
<evidence type="ECO:0000256" key="1">
    <source>
        <dbReference type="SAM" id="Phobius"/>
    </source>
</evidence>
<dbReference type="InterPro" id="IPR038359">
    <property type="entry name" value="Connexin_N_sf"/>
</dbReference>
<sequence>MAAVVAGLARVLQPAMAFPGGDPGCRGLSPWYLLLGLRLVALFIADGPWSSAKPDLACNWTSAYTDARPFCSALCFNQRFSSPVSSVWGFAFLAALLPVGLMWLLRAGLKHDKKTAKGADEERTDNATMSHNMADTINMAAGKIPPPSMSAFRTNTVQPDAKMASHCAWHSVAFGFCVILLLVMEMCFLWVVIALQLPSVSETTFLCLPEVLTCPTALECALAGQADKRVALWALAFTAMVDVAACLGYLILRLGKVSRCHRR</sequence>
<name>A0A9Q1AVZ2_9SAUR</name>
<dbReference type="OrthoDB" id="9045030at2759"/>
<evidence type="ECO:0000256" key="2">
    <source>
        <dbReference type="SAM" id="SignalP"/>
    </source>
</evidence>
<keyword evidence="1" id="KW-0812">Transmembrane</keyword>
<feature type="transmembrane region" description="Helical" evidence="1">
    <location>
        <begin position="87"/>
        <end position="105"/>
    </location>
</feature>
<reference evidence="4" key="1">
    <citation type="journal article" date="2023" name="DNA Res.">
        <title>Chromosome-level genome assembly of Phrynocephalus forsythii using third-generation DNA sequencing and Hi-C analysis.</title>
        <authorList>
            <person name="Qi Y."/>
            <person name="Zhao W."/>
            <person name="Zhao Y."/>
            <person name="Niu C."/>
            <person name="Cao S."/>
            <person name="Zhang Y."/>
        </authorList>
    </citation>
    <scope>NUCLEOTIDE SEQUENCE</scope>
    <source>
        <tissue evidence="4">Muscle</tissue>
    </source>
</reference>
<dbReference type="AlphaFoldDB" id="A0A9Q1AVZ2"/>
<proteinExistence type="predicted"/>
<keyword evidence="1" id="KW-1133">Transmembrane helix</keyword>
<evidence type="ECO:0000259" key="3">
    <source>
        <dbReference type="Pfam" id="PF00029"/>
    </source>
</evidence>
<organism evidence="4 5">
    <name type="scientific">Phrynocephalus forsythii</name>
    <dbReference type="NCBI Taxonomy" id="171643"/>
    <lineage>
        <taxon>Eukaryota</taxon>
        <taxon>Metazoa</taxon>
        <taxon>Chordata</taxon>
        <taxon>Craniata</taxon>
        <taxon>Vertebrata</taxon>
        <taxon>Euteleostomi</taxon>
        <taxon>Lepidosauria</taxon>
        <taxon>Squamata</taxon>
        <taxon>Bifurcata</taxon>
        <taxon>Unidentata</taxon>
        <taxon>Episquamata</taxon>
        <taxon>Toxicofera</taxon>
        <taxon>Iguania</taxon>
        <taxon>Acrodonta</taxon>
        <taxon>Agamidae</taxon>
        <taxon>Agaminae</taxon>
        <taxon>Phrynocephalus</taxon>
    </lineage>
</organism>
<feature type="signal peptide" evidence="2">
    <location>
        <begin position="1"/>
        <end position="17"/>
    </location>
</feature>
<gene>
    <name evidence="4" type="ORF">JRQ81_006017</name>
</gene>
<dbReference type="Proteomes" id="UP001142489">
    <property type="component" value="Unassembled WGS sequence"/>
</dbReference>
<feature type="transmembrane region" description="Helical" evidence="1">
    <location>
        <begin position="231"/>
        <end position="252"/>
    </location>
</feature>
<dbReference type="Pfam" id="PF00029">
    <property type="entry name" value="Connexin"/>
    <property type="match status" value="1"/>
</dbReference>
<keyword evidence="1" id="KW-0472">Membrane</keyword>
<evidence type="ECO:0000313" key="4">
    <source>
        <dbReference type="EMBL" id="KAJ7314083.1"/>
    </source>
</evidence>
<protein>
    <recommendedName>
        <fullName evidence="3">Connexin N-terminal domain-containing protein</fullName>
    </recommendedName>
</protein>